<dbReference type="Gene3D" id="3.40.50.2300">
    <property type="match status" value="1"/>
</dbReference>
<feature type="domain" description="Piwi" evidence="4">
    <location>
        <begin position="551"/>
        <end position="874"/>
    </location>
</feature>
<evidence type="ECO:0000313" key="5">
    <source>
        <dbReference type="EMBL" id="RWS23743.1"/>
    </source>
</evidence>
<name>A0A443S891_9ACAR</name>
<evidence type="ECO:0000256" key="2">
    <source>
        <dbReference type="SAM" id="MobiDB-lite"/>
    </source>
</evidence>
<dbReference type="InterPro" id="IPR032472">
    <property type="entry name" value="ArgoL2"/>
</dbReference>
<reference evidence="5 6" key="1">
    <citation type="journal article" date="2018" name="Gigascience">
        <title>Genomes of trombidid mites reveal novel predicted allergens and laterally-transferred genes associated with secondary metabolism.</title>
        <authorList>
            <person name="Dong X."/>
            <person name="Chaisiri K."/>
            <person name="Xia D."/>
            <person name="Armstrong S.D."/>
            <person name="Fang Y."/>
            <person name="Donnelly M.J."/>
            <person name="Kadowaki T."/>
            <person name="McGarry J.W."/>
            <person name="Darby A.C."/>
            <person name="Makepeace B.L."/>
        </authorList>
    </citation>
    <scope>NUCLEOTIDE SEQUENCE [LARGE SCALE GENOMIC DNA]</scope>
    <source>
        <strain evidence="5">UoL-UT</strain>
    </source>
</reference>
<dbReference type="InterPro" id="IPR045246">
    <property type="entry name" value="Piwi_ago-like"/>
</dbReference>
<keyword evidence="6" id="KW-1185">Reference proteome</keyword>
<dbReference type="InterPro" id="IPR003165">
    <property type="entry name" value="Piwi"/>
</dbReference>
<keyword evidence="5" id="KW-0648">Protein biosynthesis</keyword>
<keyword evidence="1" id="KW-0175">Coiled coil</keyword>
<dbReference type="PROSITE" id="PS50822">
    <property type="entry name" value="PIWI"/>
    <property type="match status" value="1"/>
</dbReference>
<dbReference type="Pfam" id="PF16486">
    <property type="entry name" value="ArgoN"/>
    <property type="match status" value="1"/>
</dbReference>
<dbReference type="Pfam" id="PF16487">
    <property type="entry name" value="ArgoMid"/>
    <property type="match status" value="1"/>
</dbReference>
<dbReference type="GO" id="GO:0034587">
    <property type="term" value="P:piRNA processing"/>
    <property type="evidence" value="ECO:0007669"/>
    <property type="project" value="UniProtKB-ARBA"/>
</dbReference>
<dbReference type="AlphaFoldDB" id="A0A443S891"/>
<dbReference type="SUPFAM" id="SSF53098">
    <property type="entry name" value="Ribonuclease H-like"/>
    <property type="match status" value="1"/>
</dbReference>
<evidence type="ECO:0000259" key="3">
    <source>
        <dbReference type="PROSITE" id="PS50821"/>
    </source>
</evidence>
<dbReference type="InterPro" id="IPR032473">
    <property type="entry name" value="Argonaute_Mid_dom"/>
</dbReference>
<dbReference type="PANTHER" id="PTHR22891">
    <property type="entry name" value="EUKARYOTIC TRANSLATION INITIATION FACTOR 2C"/>
    <property type="match status" value="1"/>
</dbReference>
<dbReference type="Proteomes" id="UP000288716">
    <property type="component" value="Unassembled WGS sequence"/>
</dbReference>
<dbReference type="SMART" id="SM00950">
    <property type="entry name" value="Piwi"/>
    <property type="match status" value="1"/>
</dbReference>
<protein>
    <submittedName>
        <fullName evidence="5">Translation initiation factor 2C-like protein</fullName>
    </submittedName>
</protein>
<accession>A0A443S891</accession>
<dbReference type="Pfam" id="PF02171">
    <property type="entry name" value="Piwi"/>
    <property type="match status" value="1"/>
</dbReference>
<dbReference type="Pfam" id="PF02170">
    <property type="entry name" value="PAZ"/>
    <property type="match status" value="1"/>
</dbReference>
<organism evidence="5 6">
    <name type="scientific">Leptotrombidium deliense</name>
    <dbReference type="NCBI Taxonomy" id="299467"/>
    <lineage>
        <taxon>Eukaryota</taxon>
        <taxon>Metazoa</taxon>
        <taxon>Ecdysozoa</taxon>
        <taxon>Arthropoda</taxon>
        <taxon>Chelicerata</taxon>
        <taxon>Arachnida</taxon>
        <taxon>Acari</taxon>
        <taxon>Acariformes</taxon>
        <taxon>Trombidiformes</taxon>
        <taxon>Prostigmata</taxon>
        <taxon>Anystina</taxon>
        <taxon>Parasitengona</taxon>
        <taxon>Trombiculoidea</taxon>
        <taxon>Trombiculidae</taxon>
        <taxon>Leptotrombidium</taxon>
    </lineage>
</organism>
<dbReference type="InterPro" id="IPR036085">
    <property type="entry name" value="PAZ_dom_sf"/>
</dbReference>
<dbReference type="Gene3D" id="2.170.260.10">
    <property type="entry name" value="paz domain"/>
    <property type="match status" value="1"/>
</dbReference>
<dbReference type="SUPFAM" id="SSF101690">
    <property type="entry name" value="PAZ domain"/>
    <property type="match status" value="1"/>
</dbReference>
<dbReference type="Gene3D" id="3.30.420.10">
    <property type="entry name" value="Ribonuclease H-like superfamily/Ribonuclease H"/>
    <property type="match status" value="1"/>
</dbReference>
<dbReference type="OrthoDB" id="6500565at2759"/>
<keyword evidence="5" id="KW-0396">Initiation factor</keyword>
<feature type="region of interest" description="Disordered" evidence="2">
    <location>
        <begin position="1"/>
        <end position="25"/>
    </location>
</feature>
<feature type="compositionally biased region" description="Basic and acidic residues" evidence="2">
    <location>
        <begin position="1"/>
        <end position="17"/>
    </location>
</feature>
<dbReference type="VEuPathDB" id="VectorBase:LDEU008297"/>
<proteinExistence type="predicted"/>
<feature type="domain" description="PAZ" evidence="3">
    <location>
        <begin position="266"/>
        <end position="374"/>
    </location>
</feature>
<evidence type="ECO:0000313" key="6">
    <source>
        <dbReference type="Proteomes" id="UP000288716"/>
    </source>
</evidence>
<dbReference type="PROSITE" id="PS50821">
    <property type="entry name" value="PAZ"/>
    <property type="match status" value="1"/>
</dbReference>
<dbReference type="InterPro" id="IPR036397">
    <property type="entry name" value="RNaseH_sf"/>
</dbReference>
<dbReference type="CDD" id="cd02846">
    <property type="entry name" value="PAZ_argonaute_like"/>
    <property type="match status" value="1"/>
</dbReference>
<gene>
    <name evidence="5" type="ORF">B4U80_04624</name>
</gene>
<dbReference type="STRING" id="299467.A0A443S891"/>
<dbReference type="Pfam" id="PF16488">
    <property type="entry name" value="ArgoL2"/>
    <property type="match status" value="1"/>
</dbReference>
<dbReference type="InterPro" id="IPR012337">
    <property type="entry name" value="RNaseH-like_sf"/>
</dbReference>
<evidence type="ECO:0000259" key="4">
    <source>
        <dbReference type="PROSITE" id="PS50822"/>
    </source>
</evidence>
<comment type="caution">
    <text evidence="5">The sequence shown here is derived from an EMBL/GenBank/DDBJ whole genome shotgun (WGS) entry which is preliminary data.</text>
</comment>
<evidence type="ECO:0000256" key="1">
    <source>
        <dbReference type="SAM" id="Coils"/>
    </source>
</evidence>
<dbReference type="InterPro" id="IPR003100">
    <property type="entry name" value="PAZ_dom"/>
</dbReference>
<dbReference type="EMBL" id="NCKV01005945">
    <property type="protein sequence ID" value="RWS23743.1"/>
    <property type="molecule type" value="Genomic_DNA"/>
</dbReference>
<dbReference type="InterPro" id="IPR032474">
    <property type="entry name" value="Argonaute_N"/>
</dbReference>
<dbReference type="CDD" id="cd04657">
    <property type="entry name" value="Piwi_ago-like"/>
    <property type="match status" value="1"/>
</dbReference>
<feature type="coiled-coil region" evidence="1">
    <location>
        <begin position="680"/>
        <end position="707"/>
    </location>
</feature>
<sequence length="907" mass="104468">MDSSQDKRSKRDESSHRDSKRQKHFSECRELAVPGCDYKFAQRPGHGKVGERVKLIVNYFHITLPKIKAYFYDVAIERIARKEEKQTDSLTKSRKKVLALNVNHAIVKELVDQNNRSGEVFRHLRPIFDGQKILYSTKRLSLKKEEEQIFRVTCKDKDVSGEFEVKLKYIRSVTHDPQLDREANKDILQFLEVLLNYGPRFARVPKLVLRSAVFDTSGRMDNLKFNKQICYGYNTGVRNTEGGLMVNIDRSCAVVNKGGRLITVIESILGINSLSNHRLSLSDIQLIDKSLKHLKLFVVHLQYSRKYTYQKLSDKCVADITFENEGRKVTVKSYFEEKYGDVLRRKNIRLNPNFPCVMVSGRASLPLEVCELAPNQPTSGRLSDDIISELTRQAARMRLEQRFDVINQSQRSICDDNETYLKEFGVKISADPVKVTGRVLPVPKLEVKDDRDRPCVFSPQNRGQWRMNNPNKHFYNSAVMKHWFVFNFAQNVSTQNLDQFVRKFIDVGNSLGMKISFPLERPPTLNYSQFRGKMDSLIFERAKSKCKDLQCLMFIINREDGLYDEIKQCGDVKFAIPTQCIAANNFLGGGGRGAKVFNQDFLQNVFQKLNTRLCGVNRALEIENKPDYLKQLSMVVGIDVTHPAPTDRISRSVAACVASMDKHHWKYIAKCMVQEPFVKYRAKDEEKEKLVEEIVKLDELMKELLIHFKELNGRLPENIIVFRDGVSDGQFEHVFAYEITALKRCIKTFYEYNPKLTIVIVQKRHHTRFMPDFKSGARTESKSGNVMPGTCVDNTITSRQLFDFFLCSHEGLLGTSRPSRYCVLYDEYGFSADEMQLVSYRLCYLNARCSKPTSIPAPVHYAHLAAKRAREHITSLLRFSNEPPKLGNIQDAVNTVKSNKKNHSYYI</sequence>
<dbReference type="GO" id="GO:0003743">
    <property type="term" value="F:translation initiation factor activity"/>
    <property type="evidence" value="ECO:0007669"/>
    <property type="project" value="UniProtKB-KW"/>
</dbReference>
<dbReference type="GO" id="GO:0003723">
    <property type="term" value="F:RNA binding"/>
    <property type="evidence" value="ECO:0007669"/>
    <property type="project" value="InterPro"/>
</dbReference>